<sequence>MGFITPGKLYDCTRRSVRVPSKKAPKNRKRRRIIIENTFTEEVEFDTNQDEIPRSEVKKITKLEEFPNEILLNIFSYINLKDNHLHLTNSKLNKLFSFENLGAYYIEKILSHQFVHHLNTRINRHYPKLDSLLKEYKERGLNSFEVQETDRILTLFKKYDQALDVEVFRYQVAFQLTLDYFSNFFIIGLDDIEQERQRRSTYIDSKIKVLEAGLKADVVDYDSMSRLALISETQSLQEVNGNGPQIQTPGTEEAVETTEVGVYKFGIPVPKFPHSFNIITPSKYTAIKILMTNLNFKFTHVNVVLENILDSKLPIKKKHKLIKTIIKNQVFTIEESTLIKAFEMLIDCKYAQDFEKIVHTLLELFYKNDSSDGELWNYVKDTKEVELFHLLCGYANPNFIL</sequence>
<organism evidence="1 2">
    <name type="scientific">[Candida] jaroonii</name>
    <dbReference type="NCBI Taxonomy" id="467808"/>
    <lineage>
        <taxon>Eukaryota</taxon>
        <taxon>Fungi</taxon>
        <taxon>Dikarya</taxon>
        <taxon>Ascomycota</taxon>
        <taxon>Saccharomycotina</taxon>
        <taxon>Pichiomycetes</taxon>
        <taxon>Debaryomycetaceae</taxon>
        <taxon>Yamadazyma</taxon>
    </lineage>
</organism>
<proteinExistence type="predicted"/>
<accession>A0ACA9Y0C5</accession>
<protein>
    <submittedName>
        <fullName evidence="1">Uncharacterized protein</fullName>
    </submittedName>
</protein>
<evidence type="ECO:0000313" key="1">
    <source>
        <dbReference type="EMBL" id="CAH6718364.1"/>
    </source>
</evidence>
<reference evidence="1" key="1">
    <citation type="submission" date="2022-06" db="EMBL/GenBank/DDBJ databases">
        <authorList>
            <person name="Legras J.-L."/>
            <person name="Devillers H."/>
            <person name="Grondin C."/>
        </authorList>
    </citation>
    <scope>NUCLEOTIDE SEQUENCE</scope>
    <source>
        <strain evidence="1">CLIB 1444</strain>
    </source>
</reference>
<keyword evidence="2" id="KW-1185">Reference proteome</keyword>
<gene>
    <name evidence="1" type="ORF">CLIB1444_01S05094</name>
</gene>
<dbReference type="EMBL" id="CALSDN010000001">
    <property type="protein sequence ID" value="CAH6718364.1"/>
    <property type="molecule type" value="Genomic_DNA"/>
</dbReference>
<dbReference type="Proteomes" id="UP001152531">
    <property type="component" value="Unassembled WGS sequence"/>
</dbReference>
<evidence type="ECO:0000313" key="2">
    <source>
        <dbReference type="Proteomes" id="UP001152531"/>
    </source>
</evidence>
<name>A0ACA9Y0C5_9ASCO</name>
<comment type="caution">
    <text evidence="1">The sequence shown here is derived from an EMBL/GenBank/DDBJ whole genome shotgun (WGS) entry which is preliminary data.</text>
</comment>